<reference evidence="4 5" key="1">
    <citation type="submission" date="2024-09" db="EMBL/GenBank/DDBJ databases">
        <authorList>
            <person name="Sun Q."/>
            <person name="Mori K."/>
        </authorList>
    </citation>
    <scope>NUCLEOTIDE SEQUENCE [LARGE SCALE GENOMIC DNA]</scope>
    <source>
        <strain evidence="4 5">CCM 7415</strain>
    </source>
</reference>
<accession>A0ABV6G0K8</accession>
<gene>
    <name evidence="4" type="ORF">ACFFHW_03965</name>
</gene>
<evidence type="ECO:0000259" key="3">
    <source>
        <dbReference type="Pfam" id="PF16896"/>
    </source>
</evidence>
<organism evidence="4 5">
    <name type="scientific">Kushneria aurantia</name>
    <dbReference type="NCBI Taxonomy" id="504092"/>
    <lineage>
        <taxon>Bacteria</taxon>
        <taxon>Pseudomonadati</taxon>
        <taxon>Pseudomonadota</taxon>
        <taxon>Gammaproteobacteria</taxon>
        <taxon>Oceanospirillales</taxon>
        <taxon>Halomonadaceae</taxon>
        <taxon>Kushneria</taxon>
    </lineage>
</organism>
<evidence type="ECO:0000313" key="4">
    <source>
        <dbReference type="EMBL" id="MFC0267166.1"/>
    </source>
</evidence>
<sequence length="296" mass="32605">MDRSYRNIALVGAGGKMGMRISANLQRSDYHVYYCENAPEAQQRIHAEGREVSAIEEVIEHCELVILAVPDTVLGNVSEALVPSMTAGATLLTLDPAAAYAGLLQQRDDLHYAVAHPCHPSIFLQRRSNDEWADSFGGSAATQSVAAALQAGDDAQRKPLTDVIRCMYAPVDNVYWMTVTQLAYLEPTLVETVTCMLGTFMKEALEETVERTGVAREAAEAMLYGHIQIALAVAFRSTNPFSDACMVAIEYGRETILRPDWKKIFDQSELDKVIARMLKIDQLKGERGHARVPADS</sequence>
<dbReference type="InterPro" id="IPR006115">
    <property type="entry name" value="6PGDH_NADP-bd"/>
</dbReference>
<feature type="domain" description="6-phosphogluconate dehydrogenase NADP-binding" evidence="2">
    <location>
        <begin position="7"/>
        <end position="91"/>
    </location>
</feature>
<dbReference type="InterPro" id="IPR036291">
    <property type="entry name" value="NAD(P)-bd_dom_sf"/>
</dbReference>
<dbReference type="Proteomes" id="UP001589814">
    <property type="component" value="Unassembled WGS sequence"/>
</dbReference>
<keyword evidence="5" id="KW-1185">Reference proteome</keyword>
<dbReference type="Gene3D" id="3.40.50.720">
    <property type="entry name" value="NAD(P)-binding Rossmann-like Domain"/>
    <property type="match status" value="1"/>
</dbReference>
<dbReference type="Gene3D" id="1.10.3640.10">
    <property type="entry name" value="Semialdehyde dehydrogenase-like, C-terminal"/>
    <property type="match status" value="1"/>
</dbReference>
<dbReference type="PANTHER" id="PTHR21363:SF0">
    <property type="entry name" value="PREPHENATE DEHYDROGENASE [NADP(+)]"/>
    <property type="match status" value="1"/>
</dbReference>
<protein>
    <submittedName>
        <fullName evidence="4">Phosphogluconate dehydrogenase C-terminal domain-containing protein</fullName>
    </submittedName>
</protein>
<evidence type="ECO:0000256" key="1">
    <source>
        <dbReference type="ARBA" id="ARBA00023002"/>
    </source>
</evidence>
<comment type="caution">
    <text evidence="4">The sequence shown here is derived from an EMBL/GenBank/DDBJ whole genome shotgun (WGS) entry which is preliminary data.</text>
</comment>
<dbReference type="InterPro" id="IPR037161">
    <property type="entry name" value="Semialdehyde_DH-like_C"/>
</dbReference>
<dbReference type="SUPFAM" id="SSF51735">
    <property type="entry name" value="NAD(P)-binding Rossmann-fold domains"/>
    <property type="match status" value="1"/>
</dbReference>
<dbReference type="EMBL" id="JBHLVX010000013">
    <property type="protein sequence ID" value="MFC0267166.1"/>
    <property type="molecule type" value="Genomic_DNA"/>
</dbReference>
<dbReference type="InterPro" id="IPR031663">
    <property type="entry name" value="PGDH_C"/>
</dbReference>
<dbReference type="InterPro" id="IPR050812">
    <property type="entry name" value="Preph/Arog_dehydrog"/>
</dbReference>
<evidence type="ECO:0000259" key="2">
    <source>
        <dbReference type="Pfam" id="PF03446"/>
    </source>
</evidence>
<dbReference type="PANTHER" id="PTHR21363">
    <property type="entry name" value="PREPHENATE DEHYDROGENASE"/>
    <property type="match status" value="1"/>
</dbReference>
<dbReference type="Pfam" id="PF16896">
    <property type="entry name" value="PGDH_C"/>
    <property type="match status" value="1"/>
</dbReference>
<name>A0ABV6G0K8_9GAMM</name>
<proteinExistence type="predicted"/>
<dbReference type="Pfam" id="PF03446">
    <property type="entry name" value="NAD_binding_2"/>
    <property type="match status" value="1"/>
</dbReference>
<evidence type="ECO:0000313" key="5">
    <source>
        <dbReference type="Proteomes" id="UP001589814"/>
    </source>
</evidence>
<keyword evidence="1" id="KW-0560">Oxidoreductase</keyword>
<feature type="domain" description="Phosphogluconate dehydrogenase (decarboxylating) C-terminal" evidence="3">
    <location>
        <begin position="126"/>
        <end position="278"/>
    </location>
</feature>
<dbReference type="RefSeq" id="WP_019950011.1">
    <property type="nucleotide sequence ID" value="NZ_JBHLVX010000013.1"/>
</dbReference>